<evidence type="ECO:0000313" key="2">
    <source>
        <dbReference type="WBParaSite" id="TREG1_57470.1"/>
    </source>
</evidence>
<dbReference type="WBParaSite" id="TREG1_57470.1">
    <property type="protein sequence ID" value="TREG1_57470.1"/>
    <property type="gene ID" value="TREG1_57470"/>
</dbReference>
<dbReference type="SMART" id="SM01375">
    <property type="entry name" value="Dynein_light"/>
    <property type="match status" value="1"/>
</dbReference>
<dbReference type="Proteomes" id="UP000050795">
    <property type="component" value="Unassembled WGS sequence"/>
</dbReference>
<dbReference type="CDD" id="cd21454">
    <property type="entry name" value="DLC-like_TAL"/>
    <property type="match status" value="1"/>
</dbReference>
<reference evidence="1" key="1">
    <citation type="submission" date="2022-06" db="EMBL/GenBank/DDBJ databases">
        <authorList>
            <person name="Berger JAMES D."/>
            <person name="Berger JAMES D."/>
        </authorList>
    </citation>
    <scope>NUCLEOTIDE SEQUENCE [LARGE SCALE GENOMIC DNA]</scope>
</reference>
<dbReference type="InterPro" id="IPR001372">
    <property type="entry name" value="Dynein_light_chain_typ-1/2"/>
</dbReference>
<proteinExistence type="predicted"/>
<evidence type="ECO:0008006" key="3">
    <source>
        <dbReference type="Google" id="ProtNLM"/>
    </source>
</evidence>
<dbReference type="Gene3D" id="3.30.740.10">
    <property type="entry name" value="Protein Inhibitor Of Neuronal Nitric Oxide Synthase"/>
    <property type="match status" value="1"/>
</dbReference>
<sequence>MEPFLDAFFAIDVDRTDVITIRQLRRYVEKNNLDEKMVERWQKLFDPNDTGYITLEAYCDVFGIEKKQAYKIRSEREKASKDKLGSDVYVISQQMTIDDQIRISDEARQLLNEPGELGDKEIAHRLKLWLHKNYGPTWHVVVLRGAYGLSYTHLENRSFQFQLRNKCFLLWGTPGEFHL</sequence>
<dbReference type="InterPro" id="IPR011992">
    <property type="entry name" value="EF-hand-dom_pair"/>
</dbReference>
<dbReference type="Pfam" id="PF01221">
    <property type="entry name" value="Dynein_light"/>
    <property type="match status" value="1"/>
</dbReference>
<accession>A0AA85K095</accession>
<keyword evidence="1" id="KW-1185">Reference proteome</keyword>
<dbReference type="GO" id="GO:0030286">
    <property type="term" value="C:dynein complex"/>
    <property type="evidence" value="ECO:0007669"/>
    <property type="project" value="InterPro"/>
</dbReference>
<dbReference type="Gene3D" id="1.10.238.10">
    <property type="entry name" value="EF-hand"/>
    <property type="match status" value="1"/>
</dbReference>
<dbReference type="GO" id="GO:0007017">
    <property type="term" value="P:microtubule-based process"/>
    <property type="evidence" value="ECO:0007669"/>
    <property type="project" value="InterPro"/>
</dbReference>
<protein>
    <recommendedName>
        <fullName evidence="3">EF-hand domain-containing protein</fullName>
    </recommendedName>
</protein>
<name>A0AA85K095_TRIRE</name>
<dbReference type="SUPFAM" id="SSF54648">
    <property type="entry name" value="DLC"/>
    <property type="match status" value="1"/>
</dbReference>
<organism evidence="1 2">
    <name type="scientific">Trichobilharzia regenti</name>
    <name type="common">Nasal bird schistosome</name>
    <dbReference type="NCBI Taxonomy" id="157069"/>
    <lineage>
        <taxon>Eukaryota</taxon>
        <taxon>Metazoa</taxon>
        <taxon>Spiralia</taxon>
        <taxon>Lophotrochozoa</taxon>
        <taxon>Platyhelminthes</taxon>
        <taxon>Trematoda</taxon>
        <taxon>Digenea</taxon>
        <taxon>Strigeidida</taxon>
        <taxon>Schistosomatoidea</taxon>
        <taxon>Schistosomatidae</taxon>
        <taxon>Trichobilharzia</taxon>
    </lineage>
</organism>
<dbReference type="SUPFAM" id="SSF47473">
    <property type="entry name" value="EF-hand"/>
    <property type="match status" value="1"/>
</dbReference>
<dbReference type="InterPro" id="IPR037177">
    <property type="entry name" value="DLC_sf"/>
</dbReference>
<dbReference type="AlphaFoldDB" id="A0AA85K095"/>
<reference evidence="2" key="2">
    <citation type="submission" date="2023-11" db="UniProtKB">
        <authorList>
            <consortium name="WormBaseParasite"/>
        </authorList>
    </citation>
    <scope>IDENTIFICATION</scope>
</reference>
<evidence type="ECO:0000313" key="1">
    <source>
        <dbReference type="Proteomes" id="UP000050795"/>
    </source>
</evidence>